<proteinExistence type="predicted"/>
<dbReference type="SUPFAM" id="SSF46785">
    <property type="entry name" value="Winged helix' DNA-binding domain"/>
    <property type="match status" value="1"/>
</dbReference>
<dbReference type="EMBL" id="CP069127">
    <property type="protein sequence ID" value="QRG68943.1"/>
    <property type="molecule type" value="Genomic_DNA"/>
</dbReference>
<dbReference type="SMART" id="SM00418">
    <property type="entry name" value="HTH_ARSR"/>
    <property type="match status" value="1"/>
</dbReference>
<dbReference type="InterPro" id="IPR036388">
    <property type="entry name" value="WH-like_DNA-bd_sf"/>
</dbReference>
<sequence length="205" mass="23733">MQLDTLVTFHKALADPTRIRILAILASGPLHGQALAGKLGVTPPTITHHMAKLRDAGAVYERRDKNTIYFYLHEANMKRHSHAILDVLEKAKDQVEEDVPQGASEIEQGRTDMAAEQLQVIRNFMTSDGKLKQIPVQRKKKLIVLEHMVRGLERGRKYQEREINAYIKTFHEDFATIRREFVMNHYMYRENGIYELNPEALWAKE</sequence>
<evidence type="ECO:0000256" key="2">
    <source>
        <dbReference type="ARBA" id="ARBA00023125"/>
    </source>
</evidence>
<evidence type="ECO:0000256" key="3">
    <source>
        <dbReference type="ARBA" id="ARBA00023163"/>
    </source>
</evidence>
<dbReference type="PANTHER" id="PTHR33154">
    <property type="entry name" value="TRANSCRIPTIONAL REGULATOR, ARSR FAMILY"/>
    <property type="match status" value="1"/>
</dbReference>
<evidence type="ECO:0000259" key="4">
    <source>
        <dbReference type="PROSITE" id="PS50987"/>
    </source>
</evidence>
<dbReference type="RefSeq" id="WP_203355941.1">
    <property type="nucleotide sequence ID" value="NZ_CP069127.1"/>
</dbReference>
<evidence type="ECO:0000313" key="5">
    <source>
        <dbReference type="EMBL" id="QRG68943.1"/>
    </source>
</evidence>
<keyword evidence="2" id="KW-0238">DNA-binding</keyword>
<gene>
    <name evidence="5" type="ORF">JNE38_07320</name>
</gene>
<protein>
    <submittedName>
        <fullName evidence="5">Metalloregulator ArsR/SmtB family transcription factor</fullName>
    </submittedName>
</protein>
<keyword evidence="3" id="KW-0804">Transcription</keyword>
<evidence type="ECO:0000313" key="6">
    <source>
        <dbReference type="Proteomes" id="UP000596248"/>
    </source>
</evidence>
<name>A0ABX7FRR7_BRECH</name>
<accession>A0ABX7FRR7</accession>
<dbReference type="InterPro" id="IPR036390">
    <property type="entry name" value="WH_DNA-bd_sf"/>
</dbReference>
<dbReference type="Pfam" id="PF01022">
    <property type="entry name" value="HTH_5"/>
    <property type="match status" value="1"/>
</dbReference>
<dbReference type="CDD" id="cd00090">
    <property type="entry name" value="HTH_ARSR"/>
    <property type="match status" value="1"/>
</dbReference>
<dbReference type="Gene3D" id="1.10.10.10">
    <property type="entry name" value="Winged helix-like DNA-binding domain superfamily/Winged helix DNA-binding domain"/>
    <property type="match status" value="1"/>
</dbReference>
<dbReference type="Pfam" id="PF09860">
    <property type="entry name" value="DUF2087"/>
    <property type="match status" value="1"/>
</dbReference>
<dbReference type="InterPro" id="IPR001845">
    <property type="entry name" value="HTH_ArsR_DNA-bd_dom"/>
</dbReference>
<organism evidence="5 6">
    <name type="scientific">Brevibacillus choshinensis</name>
    <dbReference type="NCBI Taxonomy" id="54911"/>
    <lineage>
        <taxon>Bacteria</taxon>
        <taxon>Bacillati</taxon>
        <taxon>Bacillota</taxon>
        <taxon>Bacilli</taxon>
        <taxon>Bacillales</taxon>
        <taxon>Paenibacillaceae</taxon>
        <taxon>Brevibacillus</taxon>
    </lineage>
</organism>
<feature type="domain" description="HTH arsR-type" evidence="4">
    <location>
        <begin position="1"/>
        <end position="92"/>
    </location>
</feature>
<reference evidence="5 6" key="1">
    <citation type="submission" date="2021-01" db="EMBL/GenBank/DDBJ databases">
        <title>Identification of strong promoters based on the transcriptome of Brevibacillus choshinensis.</title>
        <authorList>
            <person name="Yao D."/>
            <person name="Zhang K."/>
            <person name="Wu J."/>
        </authorList>
    </citation>
    <scope>NUCLEOTIDE SEQUENCE [LARGE SCALE GENOMIC DNA]</scope>
    <source>
        <strain evidence="5 6">HPD31-SP3</strain>
    </source>
</reference>
<evidence type="ECO:0000256" key="1">
    <source>
        <dbReference type="ARBA" id="ARBA00023015"/>
    </source>
</evidence>
<dbReference type="PANTHER" id="PTHR33154:SF18">
    <property type="entry name" value="ARSENICAL RESISTANCE OPERON REPRESSOR"/>
    <property type="match status" value="1"/>
</dbReference>
<dbReference type="InterPro" id="IPR051081">
    <property type="entry name" value="HTH_MetalResp_TranReg"/>
</dbReference>
<keyword evidence="6" id="KW-1185">Reference proteome</keyword>
<dbReference type="NCBIfam" id="NF033788">
    <property type="entry name" value="HTH_metalloreg"/>
    <property type="match status" value="1"/>
</dbReference>
<dbReference type="PRINTS" id="PR00778">
    <property type="entry name" value="HTHARSR"/>
</dbReference>
<dbReference type="PROSITE" id="PS50987">
    <property type="entry name" value="HTH_ARSR_2"/>
    <property type="match status" value="1"/>
</dbReference>
<keyword evidence="1" id="KW-0805">Transcription regulation</keyword>
<dbReference type="Proteomes" id="UP000596248">
    <property type="component" value="Chromosome"/>
</dbReference>
<dbReference type="InterPro" id="IPR011991">
    <property type="entry name" value="ArsR-like_HTH"/>
</dbReference>
<dbReference type="InterPro" id="IPR018656">
    <property type="entry name" value="DUF2087"/>
</dbReference>